<protein>
    <recommendedName>
        <fullName evidence="3">SAP domain-containing protein</fullName>
    </recommendedName>
</protein>
<dbReference type="PANTHER" id="PTHR36376:SF1">
    <property type="entry name" value="OS09G0514700 PROTEIN"/>
    <property type="match status" value="1"/>
</dbReference>
<evidence type="ECO:0000313" key="1">
    <source>
        <dbReference type="EMBL" id="KAK9289073.1"/>
    </source>
</evidence>
<proteinExistence type="predicted"/>
<reference evidence="1 2" key="1">
    <citation type="journal article" date="2024" name="Plant J.">
        <title>Genome sequences and population genomics reveal climatic adaptation and genomic divergence between two closely related sweetgum species.</title>
        <authorList>
            <person name="Xu W.Q."/>
            <person name="Ren C.Q."/>
            <person name="Zhang X.Y."/>
            <person name="Comes H.P."/>
            <person name="Liu X.H."/>
            <person name="Li Y.G."/>
            <person name="Kettle C.J."/>
            <person name="Jalonen R."/>
            <person name="Gaisberger H."/>
            <person name="Ma Y.Z."/>
            <person name="Qiu Y.X."/>
        </authorList>
    </citation>
    <scope>NUCLEOTIDE SEQUENCE [LARGE SCALE GENOMIC DNA]</scope>
    <source>
        <strain evidence="1">Hangzhou</strain>
    </source>
</reference>
<evidence type="ECO:0008006" key="3">
    <source>
        <dbReference type="Google" id="ProtNLM"/>
    </source>
</evidence>
<accession>A0AAP0X7F5</accession>
<dbReference type="Proteomes" id="UP001415857">
    <property type="component" value="Unassembled WGS sequence"/>
</dbReference>
<evidence type="ECO:0000313" key="2">
    <source>
        <dbReference type="Proteomes" id="UP001415857"/>
    </source>
</evidence>
<dbReference type="PANTHER" id="PTHR36376">
    <property type="entry name" value="OS09G0514700 PROTEIN"/>
    <property type="match status" value="1"/>
</dbReference>
<organism evidence="1 2">
    <name type="scientific">Liquidambar formosana</name>
    <name type="common">Formosan gum</name>
    <dbReference type="NCBI Taxonomy" id="63359"/>
    <lineage>
        <taxon>Eukaryota</taxon>
        <taxon>Viridiplantae</taxon>
        <taxon>Streptophyta</taxon>
        <taxon>Embryophyta</taxon>
        <taxon>Tracheophyta</taxon>
        <taxon>Spermatophyta</taxon>
        <taxon>Magnoliopsida</taxon>
        <taxon>eudicotyledons</taxon>
        <taxon>Gunneridae</taxon>
        <taxon>Pentapetalae</taxon>
        <taxon>Saxifragales</taxon>
        <taxon>Altingiaceae</taxon>
        <taxon>Liquidambar</taxon>
    </lineage>
</organism>
<keyword evidence="2" id="KW-1185">Reference proteome</keyword>
<dbReference type="EMBL" id="JBBPBK010000003">
    <property type="protein sequence ID" value="KAK9289073.1"/>
    <property type="molecule type" value="Genomic_DNA"/>
</dbReference>
<dbReference type="AlphaFoldDB" id="A0AAP0X7F5"/>
<gene>
    <name evidence="1" type="ORF">L1049_017544</name>
</gene>
<comment type="caution">
    <text evidence="1">The sequence shown here is derived from an EMBL/GenBank/DDBJ whole genome shotgun (WGS) entry which is preliminary data.</text>
</comment>
<name>A0AAP0X7F5_LIQFO</name>
<sequence length="181" mass="20083">MGSKEDEDFYLNLSKKELQCLCNKYGLSPNKTKSNLVKSLISYFEKKNLSSISSGERLHGTQEAFLPKSLIPPLEHGAQLNSTRDARKDGYHPREEVRKGNYSQAVKCYKLGSCMGSETYNKAPGSDIFEGFGCSIYNLREASHSHFVFQCDGNNFTYENDPQKLSSDKNNLGFAGAGQGG</sequence>